<feature type="transmembrane region" description="Helical" evidence="7">
    <location>
        <begin position="12"/>
        <end position="35"/>
    </location>
</feature>
<accession>A0A319DBH6</accession>
<dbReference type="Proteomes" id="UP000247810">
    <property type="component" value="Unassembled WGS sequence"/>
</dbReference>
<gene>
    <name evidence="9" type="ORF">BO71DRAFT_353291</name>
</gene>
<dbReference type="PANTHER" id="PTHR33048">
    <property type="entry name" value="PTH11-LIKE INTEGRAL MEMBRANE PROTEIN (AFU_ORTHOLOGUE AFUA_5G11245)"/>
    <property type="match status" value="1"/>
</dbReference>
<dbReference type="VEuPathDB" id="FungiDB:BO71DRAFT_353291"/>
<dbReference type="GO" id="GO:0016020">
    <property type="term" value="C:membrane"/>
    <property type="evidence" value="ECO:0007669"/>
    <property type="project" value="UniProtKB-SubCell"/>
</dbReference>
<evidence type="ECO:0000256" key="5">
    <source>
        <dbReference type="ARBA" id="ARBA00038359"/>
    </source>
</evidence>
<dbReference type="InterPro" id="IPR052337">
    <property type="entry name" value="SAT4-like"/>
</dbReference>
<feature type="domain" description="Rhodopsin" evidence="8">
    <location>
        <begin position="32"/>
        <end position="273"/>
    </location>
</feature>
<dbReference type="OrthoDB" id="3897607at2759"/>
<sequence>MGSSLPLVGHSLGIFICAAVMMGISIVAVVSRTFVRLYVVRAFGWDDALMVIALALFIALSACWMIGAERGIGHKNEDFSNLKSMQEALLLWWLCQLLYLWSSALAKLSIALALLRVAVNKMHRLILWAIIGLVISIGLMIWLTFLLDCQPISHFWMRVDPTNPGKCGSPDVLLAIAYVYSSLTVVCDVTLGVMPAVVLWGLQMSHRTKIALAIVLSLGAIASVAVIIRIPYLHTYTDPEFLYATYQITIWSIIETGIGLTAGSLATLRALFRWFLDGSRYASSYQGRTSHSGKRSRGPHPLVSLTVDVPKKTLQNPSYDPSYWRPDMLSGRMDNRTVTTVSSPMTAYPPSFGNSSQENLTPKPDPWKDRPWKERHHVSIHTTFDVSEGDGGMI</sequence>
<evidence type="ECO:0000256" key="3">
    <source>
        <dbReference type="ARBA" id="ARBA00022989"/>
    </source>
</evidence>
<feature type="region of interest" description="Disordered" evidence="6">
    <location>
        <begin position="347"/>
        <end position="371"/>
    </location>
</feature>
<protein>
    <recommendedName>
        <fullName evidence="8">Rhodopsin domain-containing protein</fullName>
    </recommendedName>
</protein>
<evidence type="ECO:0000256" key="6">
    <source>
        <dbReference type="SAM" id="MobiDB-lite"/>
    </source>
</evidence>
<feature type="transmembrane region" description="Helical" evidence="7">
    <location>
        <begin position="250"/>
        <end position="272"/>
    </location>
</feature>
<name>A0A319DBH6_9EURO</name>
<dbReference type="Pfam" id="PF20684">
    <property type="entry name" value="Fung_rhodopsin"/>
    <property type="match status" value="1"/>
</dbReference>
<feature type="transmembrane region" description="Helical" evidence="7">
    <location>
        <begin position="172"/>
        <end position="198"/>
    </location>
</feature>
<evidence type="ECO:0000256" key="2">
    <source>
        <dbReference type="ARBA" id="ARBA00022692"/>
    </source>
</evidence>
<dbReference type="InterPro" id="IPR049326">
    <property type="entry name" value="Rhodopsin_dom_fungi"/>
</dbReference>
<evidence type="ECO:0000256" key="4">
    <source>
        <dbReference type="ARBA" id="ARBA00023136"/>
    </source>
</evidence>
<keyword evidence="3 7" id="KW-1133">Transmembrane helix</keyword>
<keyword evidence="10" id="KW-1185">Reference proteome</keyword>
<feature type="transmembrane region" description="Helical" evidence="7">
    <location>
        <begin position="125"/>
        <end position="147"/>
    </location>
</feature>
<organism evidence="9 10">
    <name type="scientific">Aspergillus ellipticus CBS 707.79</name>
    <dbReference type="NCBI Taxonomy" id="1448320"/>
    <lineage>
        <taxon>Eukaryota</taxon>
        <taxon>Fungi</taxon>
        <taxon>Dikarya</taxon>
        <taxon>Ascomycota</taxon>
        <taxon>Pezizomycotina</taxon>
        <taxon>Eurotiomycetes</taxon>
        <taxon>Eurotiomycetidae</taxon>
        <taxon>Eurotiales</taxon>
        <taxon>Aspergillaceae</taxon>
        <taxon>Aspergillus</taxon>
        <taxon>Aspergillus subgen. Circumdati</taxon>
    </lineage>
</organism>
<feature type="transmembrane region" description="Helical" evidence="7">
    <location>
        <begin position="47"/>
        <end position="68"/>
    </location>
</feature>
<dbReference type="STRING" id="1448320.A0A319DBH6"/>
<proteinExistence type="inferred from homology"/>
<evidence type="ECO:0000256" key="1">
    <source>
        <dbReference type="ARBA" id="ARBA00004141"/>
    </source>
</evidence>
<keyword evidence="4 7" id="KW-0472">Membrane</keyword>
<feature type="transmembrane region" description="Helical" evidence="7">
    <location>
        <begin position="88"/>
        <end position="113"/>
    </location>
</feature>
<keyword evidence="2 7" id="KW-0812">Transmembrane</keyword>
<comment type="subcellular location">
    <subcellularLocation>
        <location evidence="1">Membrane</location>
        <topology evidence="1">Multi-pass membrane protein</topology>
    </subcellularLocation>
</comment>
<dbReference type="AlphaFoldDB" id="A0A319DBH6"/>
<evidence type="ECO:0000313" key="10">
    <source>
        <dbReference type="Proteomes" id="UP000247810"/>
    </source>
</evidence>
<reference evidence="9 10" key="1">
    <citation type="submission" date="2018-02" db="EMBL/GenBank/DDBJ databases">
        <title>The genomes of Aspergillus section Nigri reveals drivers in fungal speciation.</title>
        <authorList>
            <consortium name="DOE Joint Genome Institute"/>
            <person name="Vesth T.C."/>
            <person name="Nybo J."/>
            <person name="Theobald S."/>
            <person name="Brandl J."/>
            <person name="Frisvad J.C."/>
            <person name="Nielsen K.F."/>
            <person name="Lyhne E.K."/>
            <person name="Kogle M.E."/>
            <person name="Kuo A."/>
            <person name="Riley R."/>
            <person name="Clum A."/>
            <person name="Nolan M."/>
            <person name="Lipzen A."/>
            <person name="Salamov A."/>
            <person name="Henrissat B."/>
            <person name="Wiebenga A."/>
            <person name="De vries R.P."/>
            <person name="Grigoriev I.V."/>
            <person name="Mortensen U.H."/>
            <person name="Andersen M.R."/>
            <person name="Baker S.E."/>
        </authorList>
    </citation>
    <scope>NUCLEOTIDE SEQUENCE [LARGE SCALE GENOMIC DNA]</scope>
    <source>
        <strain evidence="9 10">CBS 707.79</strain>
    </source>
</reference>
<evidence type="ECO:0000313" key="9">
    <source>
        <dbReference type="EMBL" id="PYH94504.1"/>
    </source>
</evidence>
<evidence type="ECO:0000259" key="8">
    <source>
        <dbReference type="Pfam" id="PF20684"/>
    </source>
</evidence>
<dbReference type="EMBL" id="KZ825870">
    <property type="protein sequence ID" value="PYH94504.1"/>
    <property type="molecule type" value="Genomic_DNA"/>
</dbReference>
<feature type="transmembrane region" description="Helical" evidence="7">
    <location>
        <begin position="210"/>
        <end position="230"/>
    </location>
</feature>
<evidence type="ECO:0000256" key="7">
    <source>
        <dbReference type="SAM" id="Phobius"/>
    </source>
</evidence>
<comment type="similarity">
    <text evidence="5">Belongs to the SAT4 family.</text>
</comment>
<dbReference type="PANTHER" id="PTHR33048:SF140">
    <property type="entry name" value="ATPASE, PUTATIVE (EUROFUNG)-RELATED"/>
    <property type="match status" value="1"/>
</dbReference>